<proteinExistence type="predicted"/>
<name>A0ABQ7NW78_BRACM</name>
<dbReference type="EMBL" id="JADBGQ010000001">
    <property type="protein sequence ID" value="KAG5415112.1"/>
    <property type="molecule type" value="Genomic_DNA"/>
</dbReference>
<dbReference type="InterPro" id="IPR032675">
    <property type="entry name" value="LRR_dom_sf"/>
</dbReference>
<dbReference type="SUPFAM" id="SSF52047">
    <property type="entry name" value="RNI-like"/>
    <property type="match status" value="1"/>
</dbReference>
<evidence type="ECO:0000313" key="2">
    <source>
        <dbReference type="EMBL" id="KAG5415112.1"/>
    </source>
</evidence>
<reference evidence="2 3" key="1">
    <citation type="submission" date="2021-03" db="EMBL/GenBank/DDBJ databases">
        <authorList>
            <person name="King G.J."/>
            <person name="Bancroft I."/>
            <person name="Baten A."/>
            <person name="Bloomfield J."/>
            <person name="Borpatragohain P."/>
            <person name="He Z."/>
            <person name="Irish N."/>
            <person name="Irwin J."/>
            <person name="Liu K."/>
            <person name="Mauleon R.P."/>
            <person name="Moore J."/>
            <person name="Morris R."/>
            <person name="Ostergaard L."/>
            <person name="Wang B."/>
            <person name="Wells R."/>
        </authorList>
    </citation>
    <scope>NUCLEOTIDE SEQUENCE [LARGE SCALE GENOMIC DNA]</scope>
    <source>
        <strain evidence="2">R-o-18</strain>
        <tissue evidence="2">Leaf</tissue>
    </source>
</reference>
<dbReference type="SMART" id="SM00579">
    <property type="entry name" value="FBD"/>
    <property type="match status" value="1"/>
</dbReference>
<gene>
    <name evidence="2" type="primary">A01p025820.1_BraROA</name>
    <name evidence="2" type="ORF">IGI04_002679</name>
</gene>
<dbReference type="InterPro" id="IPR055294">
    <property type="entry name" value="FBL60-like"/>
</dbReference>
<dbReference type="PANTHER" id="PTHR31293:SF12">
    <property type="entry name" value="RNI-LIKE SUPERFAMILY PROTEIN"/>
    <property type="match status" value="1"/>
</dbReference>
<dbReference type="Proteomes" id="UP000823674">
    <property type="component" value="Chromosome A01"/>
</dbReference>
<sequence>MFEVPNGTHWCKKMDRMSGLADETLNVIMGFNGATEAARVLTLAKRFRNLHTVVGSLNFDDINDFHGTFSEFVSERLGLLEDNQFVRRFSLKARAILDPADIAQWLRDVLKRGVVDVSLHIHGNNGAPLPLELFNSRSVGMLRLGRHLVISEVPATAALPALETLVLDSVRFHAFGDCAFQAFLSACPTLKDLTINGWFWETWRWGGMLSNNSLQRLTITRRMQSGFDGFDYQEISFQTPSLRYLDYTNFVPDAYPVVNLESLEEAKIDLQVVEDREWFGELLEDPDHLSNNPTNFIEGIKNVKSLTLSSSSTFQTLYFFRESIPLFENLHHLTMRHSDMRICWRFLPFLLSKTPNLKTLHIEGGLHYAQKSESLDYVCECVSEYSCLSSCAVEFMDINLWDDGAEGEMEQIKHFLGKLAHLELLKVHSLGSISDGEKLRITNHLLMLPRASPKCKVEISFR</sequence>
<keyword evidence="3" id="KW-1185">Reference proteome</keyword>
<dbReference type="InterPro" id="IPR006566">
    <property type="entry name" value="FBD"/>
</dbReference>
<dbReference type="Gene3D" id="3.80.10.10">
    <property type="entry name" value="Ribonuclease Inhibitor"/>
    <property type="match status" value="1"/>
</dbReference>
<dbReference type="PANTHER" id="PTHR31293">
    <property type="entry name" value="RNI-LIKE SUPERFAMILY PROTEIN"/>
    <property type="match status" value="1"/>
</dbReference>
<protein>
    <recommendedName>
        <fullName evidence="1">FBD domain-containing protein</fullName>
    </recommendedName>
</protein>
<organism evidence="2 3">
    <name type="scientific">Brassica rapa subsp. trilocularis</name>
    <dbReference type="NCBI Taxonomy" id="1813537"/>
    <lineage>
        <taxon>Eukaryota</taxon>
        <taxon>Viridiplantae</taxon>
        <taxon>Streptophyta</taxon>
        <taxon>Embryophyta</taxon>
        <taxon>Tracheophyta</taxon>
        <taxon>Spermatophyta</taxon>
        <taxon>Magnoliopsida</taxon>
        <taxon>eudicotyledons</taxon>
        <taxon>Gunneridae</taxon>
        <taxon>Pentapetalae</taxon>
        <taxon>rosids</taxon>
        <taxon>malvids</taxon>
        <taxon>Brassicales</taxon>
        <taxon>Brassicaceae</taxon>
        <taxon>Brassiceae</taxon>
        <taxon>Brassica</taxon>
    </lineage>
</organism>
<accession>A0ABQ7NW78</accession>
<dbReference type="InterPro" id="IPR055411">
    <property type="entry name" value="LRR_FXL15/At3g58940/PEG3-like"/>
</dbReference>
<comment type="caution">
    <text evidence="2">The sequence shown here is derived from an EMBL/GenBank/DDBJ whole genome shotgun (WGS) entry which is preliminary data.</text>
</comment>
<evidence type="ECO:0000313" key="3">
    <source>
        <dbReference type="Proteomes" id="UP000823674"/>
    </source>
</evidence>
<dbReference type="Pfam" id="PF24758">
    <property type="entry name" value="LRR_At5g56370"/>
    <property type="match status" value="1"/>
</dbReference>
<feature type="domain" description="FBD" evidence="1">
    <location>
        <begin position="386"/>
        <end position="460"/>
    </location>
</feature>
<evidence type="ECO:0000259" key="1">
    <source>
        <dbReference type="SMART" id="SM00579"/>
    </source>
</evidence>